<protein>
    <recommendedName>
        <fullName evidence="1">F-box domain-containing protein</fullName>
    </recommendedName>
</protein>
<dbReference type="SUPFAM" id="SSF81383">
    <property type="entry name" value="F-box domain"/>
    <property type="match status" value="1"/>
</dbReference>
<accession>A0AAV2FZU4</accession>
<dbReference type="Proteomes" id="UP001497516">
    <property type="component" value="Chromosome 7"/>
</dbReference>
<dbReference type="InterPro" id="IPR053781">
    <property type="entry name" value="F-box_AtFBL13-like"/>
</dbReference>
<dbReference type="SMART" id="SM00579">
    <property type="entry name" value="FBD"/>
    <property type="match status" value="1"/>
</dbReference>
<sequence length="466" mass="52419">MGRASKNKKRHSPCADRISTLPDDIRKHILTKLPLRDAAKASVLSTKWRHLWAKMPSLVFDETFLPINTRKASQLMSKLCTVLLLHHGPLRELTLSQLPAPRSHPNLVESILMFLEKEGTVDSLTVTLGQQQHGTTTTTEGEEDRYLLPKRLFSTFFSSRLKTLRLSCCDVVWSSPCFEGFGVLHVLELRNVVFVKEESSSSSAWRFRCPLLSSLTLVDCGGKVFEEPDFVIEATKLGRFELDGKFSSLHLKDTPVLRTAILRKQFFSDGDEKEVEEDPSKLWDGLAAVESLYASGDLYRYLAGGNKETISLGRQLEMLTQLTLDGVCLSRRSDVWSALCLITKSPNLRRLSISMELKRRLIHDSIKSAQLGRLLNGEPKVHPLKTAEVKSFHGTKHEMVFVRWLLSSSPALETMEIELSSAGLSADDKESILAELNEFGRPSATTKVVIKQRHSSLTKNWGFRTL</sequence>
<proteinExistence type="predicted"/>
<dbReference type="Pfam" id="PF00646">
    <property type="entry name" value="F-box"/>
    <property type="match status" value="1"/>
</dbReference>
<evidence type="ECO:0000313" key="3">
    <source>
        <dbReference type="Proteomes" id="UP001497516"/>
    </source>
</evidence>
<dbReference type="CDD" id="cd22160">
    <property type="entry name" value="F-box_AtFBL13-like"/>
    <property type="match status" value="1"/>
</dbReference>
<dbReference type="Gene3D" id="1.20.1280.50">
    <property type="match status" value="1"/>
</dbReference>
<dbReference type="AlphaFoldDB" id="A0AAV2FZU4"/>
<dbReference type="SUPFAM" id="SSF52047">
    <property type="entry name" value="RNI-like"/>
    <property type="match status" value="1"/>
</dbReference>
<dbReference type="PANTHER" id="PTHR31639">
    <property type="entry name" value="F-BOX PROTEIN-LIKE"/>
    <property type="match status" value="1"/>
</dbReference>
<name>A0AAV2FZU4_9ROSI</name>
<dbReference type="EMBL" id="OZ034820">
    <property type="protein sequence ID" value="CAL1403851.1"/>
    <property type="molecule type" value="Genomic_DNA"/>
</dbReference>
<keyword evidence="3" id="KW-1185">Reference proteome</keyword>
<gene>
    <name evidence="2" type="ORF">LTRI10_LOCUS43754</name>
</gene>
<dbReference type="SMART" id="SM00256">
    <property type="entry name" value="FBOX"/>
    <property type="match status" value="1"/>
</dbReference>
<dbReference type="InterPro" id="IPR036047">
    <property type="entry name" value="F-box-like_dom_sf"/>
</dbReference>
<dbReference type="PROSITE" id="PS50181">
    <property type="entry name" value="FBOX"/>
    <property type="match status" value="1"/>
</dbReference>
<dbReference type="InterPro" id="IPR001810">
    <property type="entry name" value="F-box_dom"/>
</dbReference>
<feature type="domain" description="F-box" evidence="1">
    <location>
        <begin position="15"/>
        <end position="63"/>
    </location>
</feature>
<dbReference type="PANTHER" id="PTHR31639:SF285">
    <property type="entry name" value="OS01G0730200 PROTEIN"/>
    <property type="match status" value="1"/>
</dbReference>
<evidence type="ECO:0000259" key="1">
    <source>
        <dbReference type="PROSITE" id="PS50181"/>
    </source>
</evidence>
<evidence type="ECO:0000313" key="2">
    <source>
        <dbReference type="EMBL" id="CAL1403851.1"/>
    </source>
</evidence>
<dbReference type="InterPro" id="IPR006566">
    <property type="entry name" value="FBD"/>
</dbReference>
<organism evidence="2 3">
    <name type="scientific">Linum trigynum</name>
    <dbReference type="NCBI Taxonomy" id="586398"/>
    <lineage>
        <taxon>Eukaryota</taxon>
        <taxon>Viridiplantae</taxon>
        <taxon>Streptophyta</taxon>
        <taxon>Embryophyta</taxon>
        <taxon>Tracheophyta</taxon>
        <taxon>Spermatophyta</taxon>
        <taxon>Magnoliopsida</taxon>
        <taxon>eudicotyledons</taxon>
        <taxon>Gunneridae</taxon>
        <taxon>Pentapetalae</taxon>
        <taxon>rosids</taxon>
        <taxon>fabids</taxon>
        <taxon>Malpighiales</taxon>
        <taxon>Linaceae</taxon>
        <taxon>Linum</taxon>
    </lineage>
</organism>
<reference evidence="2 3" key="1">
    <citation type="submission" date="2024-04" db="EMBL/GenBank/DDBJ databases">
        <authorList>
            <person name="Fracassetti M."/>
        </authorList>
    </citation>
    <scope>NUCLEOTIDE SEQUENCE [LARGE SCALE GENOMIC DNA]</scope>
</reference>